<evidence type="ECO:0000313" key="3">
    <source>
        <dbReference type="Proteomes" id="UP000219813"/>
    </source>
</evidence>
<evidence type="ECO:0000313" key="2">
    <source>
        <dbReference type="EMBL" id="SBT87273.1"/>
    </source>
</evidence>
<dbReference type="GeneID" id="39867175"/>
<dbReference type="RefSeq" id="XP_028860292.1">
    <property type="nucleotide sequence ID" value="XM_029003336.1"/>
</dbReference>
<dbReference type="VEuPathDB" id="PlasmoDB:PmUG01_05013400"/>
<evidence type="ECO:0000256" key="1">
    <source>
        <dbReference type="SAM" id="Phobius"/>
    </source>
</evidence>
<sequence>MFSLLLQIEFSKFLYESYNLGRKLDTRNYRLLAKYKENKDSYYTELKENIQYNNNYTQKNLSNCEKVFNVREKQSNRSLLNKAKYYTEVMDYNNGIFDGKYFHFKKRWIRKKDYDNFLEKNRRIGDISLKKIKFKSYGFGVFIFFIFFLLGIGIPSLHGFDSLNITWDKINEHPFWGYFKNPIEKMVPESIAPYIHIISFSILMFIISVILIVAIYKILRNNEKYKNIKLIYE</sequence>
<dbReference type="KEGG" id="pmal:PMUG01_05013400"/>
<dbReference type="InterPro" id="IPR022139">
    <property type="entry name" value="Fam-L/Fam-M-like_plasmodium"/>
</dbReference>
<keyword evidence="3" id="KW-1185">Reference proteome</keyword>
<keyword evidence="1" id="KW-0472">Membrane</keyword>
<protein>
    <submittedName>
        <fullName evidence="2">Fam-m protein</fullName>
    </submittedName>
</protein>
<proteinExistence type="predicted"/>
<organism evidence="2 3">
    <name type="scientific">Plasmodium malariae</name>
    <dbReference type="NCBI Taxonomy" id="5858"/>
    <lineage>
        <taxon>Eukaryota</taxon>
        <taxon>Sar</taxon>
        <taxon>Alveolata</taxon>
        <taxon>Apicomplexa</taxon>
        <taxon>Aconoidasida</taxon>
        <taxon>Haemosporida</taxon>
        <taxon>Plasmodiidae</taxon>
        <taxon>Plasmodium</taxon>
        <taxon>Plasmodium (Plasmodium)</taxon>
    </lineage>
</organism>
<dbReference type="EMBL" id="LT594626">
    <property type="protein sequence ID" value="SBT87273.1"/>
    <property type="molecule type" value="Genomic_DNA"/>
</dbReference>
<dbReference type="Pfam" id="PF12420">
    <property type="entry name" value="DUF3671"/>
    <property type="match status" value="1"/>
</dbReference>
<name>A0A1D3JLD1_PLAMA</name>
<reference evidence="2 3" key="1">
    <citation type="submission" date="2016-06" db="EMBL/GenBank/DDBJ databases">
        <authorList>
            <consortium name="Pathogen Informatics"/>
        </authorList>
    </citation>
    <scope>NUCLEOTIDE SEQUENCE [LARGE SCALE GENOMIC DNA]</scope>
</reference>
<keyword evidence="1" id="KW-1133">Transmembrane helix</keyword>
<feature type="transmembrane region" description="Helical" evidence="1">
    <location>
        <begin position="194"/>
        <end position="219"/>
    </location>
</feature>
<dbReference type="AlphaFoldDB" id="A0A1D3JLD1"/>
<keyword evidence="1" id="KW-0812">Transmembrane</keyword>
<accession>A0A1D3JLD1</accession>
<gene>
    <name evidence="2" type="primary">PmUG01_05013400</name>
    <name evidence="2" type="ORF">PMUG01_05013400</name>
</gene>
<dbReference type="Proteomes" id="UP000219813">
    <property type="component" value="Chromosome 5"/>
</dbReference>
<feature type="transmembrane region" description="Helical" evidence="1">
    <location>
        <begin position="137"/>
        <end position="157"/>
    </location>
</feature>